<dbReference type="Proteomes" id="UP000236649">
    <property type="component" value="Chromosome 2"/>
</dbReference>
<evidence type="ECO:0000313" key="1">
    <source>
        <dbReference type="EMBL" id="AUT71245.1"/>
    </source>
</evidence>
<sequence length="86" mass="9644">MFAGPCIMRLLSRDLPIMADFGIFSFQKDQLYFGHEVSPPFGTGVISKARAVAFAQYCHMTKRVESLRMETPYGLGHHDTIATVFS</sequence>
<gene>
    <name evidence="1" type="ORF">C2L64_23415</name>
    <name evidence="2" type="ORF">WQE_36330</name>
</gene>
<evidence type="ECO:0000313" key="4">
    <source>
        <dbReference type="Proteomes" id="UP000236649"/>
    </source>
</evidence>
<reference evidence="2 3" key="1">
    <citation type="journal article" date="2012" name="J. Bacteriol.">
        <title>Draft Genome Sequence of the Soil Bacterium Burkholderia terrae Strain BS001, Which Interacts with Fungal Surface Structures.</title>
        <authorList>
            <person name="Nazir R."/>
            <person name="Hansen M.A."/>
            <person name="Sorensen S."/>
            <person name="van Elsas J.D."/>
        </authorList>
    </citation>
    <scope>NUCLEOTIDE SEQUENCE [LARGE SCALE GENOMIC DNA]</scope>
    <source>
        <strain evidence="2 3">BS001</strain>
    </source>
</reference>
<proteinExistence type="predicted"/>
<dbReference type="EMBL" id="CP026106">
    <property type="protein sequence ID" value="AUT71245.1"/>
    <property type="molecule type" value="Genomic_DNA"/>
</dbReference>
<evidence type="ECO:0000313" key="3">
    <source>
        <dbReference type="Proteomes" id="UP000004980"/>
    </source>
</evidence>
<keyword evidence="3" id="KW-1185">Reference proteome</keyword>
<protein>
    <submittedName>
        <fullName evidence="1">Uncharacterized protein</fullName>
    </submittedName>
</protein>
<dbReference type="Proteomes" id="UP000004980">
    <property type="component" value="Unassembled WGS sequence"/>
</dbReference>
<dbReference type="EMBL" id="AKAU01000213">
    <property type="protein sequence ID" value="EIM96002.1"/>
    <property type="molecule type" value="Genomic_DNA"/>
</dbReference>
<dbReference type="KEGG" id="phs:C2L64_23415"/>
<name>A0AAN1ML93_9BURK</name>
<evidence type="ECO:0000313" key="2">
    <source>
        <dbReference type="EMBL" id="EIM96002.1"/>
    </source>
</evidence>
<reference evidence="1 4" key="2">
    <citation type="submission" date="2018-01" db="EMBL/GenBank/DDBJ databases">
        <title>Species boundaries and ecological features among Paraburkholderia terrae DSMZ17804T, P. hospita DSMZ17164T and P. caribensis DSMZ13236T.</title>
        <authorList>
            <person name="Pratama A.A."/>
        </authorList>
    </citation>
    <scope>NUCLEOTIDE SEQUENCE [LARGE SCALE GENOMIC DNA]</scope>
    <source>
        <strain evidence="1 4">DSM 17164</strain>
    </source>
</reference>
<dbReference type="AlphaFoldDB" id="A0AAN1ML93"/>
<accession>A0AAN1ML93</accession>
<organism evidence="1 4">
    <name type="scientific">Paraburkholderia hospita</name>
    <dbReference type="NCBI Taxonomy" id="169430"/>
    <lineage>
        <taxon>Bacteria</taxon>
        <taxon>Pseudomonadati</taxon>
        <taxon>Pseudomonadota</taxon>
        <taxon>Betaproteobacteria</taxon>
        <taxon>Burkholderiales</taxon>
        <taxon>Burkholderiaceae</taxon>
        <taxon>Paraburkholderia</taxon>
    </lineage>
</organism>